<dbReference type="KEGG" id="psco:LY89DRAFT_687083"/>
<dbReference type="OrthoDB" id="1862401at2759"/>
<evidence type="ECO:0008006" key="5">
    <source>
        <dbReference type="Google" id="ProtNLM"/>
    </source>
</evidence>
<accession>A0A194X143</accession>
<dbReference type="PANTHER" id="PTHR31642:SF310">
    <property type="entry name" value="FATTY ALCOHOL:CAFFEOYL-COA ACYLTRANSFERASE"/>
    <property type="match status" value="1"/>
</dbReference>
<proteinExistence type="predicted"/>
<dbReference type="InterPro" id="IPR023213">
    <property type="entry name" value="CAT-like_dom_sf"/>
</dbReference>
<feature type="region of interest" description="Disordered" evidence="2">
    <location>
        <begin position="180"/>
        <end position="202"/>
    </location>
</feature>
<dbReference type="GO" id="GO:0016747">
    <property type="term" value="F:acyltransferase activity, transferring groups other than amino-acyl groups"/>
    <property type="evidence" value="ECO:0007669"/>
    <property type="project" value="TreeGrafter"/>
</dbReference>
<protein>
    <recommendedName>
        <fullName evidence="5">BAHD acyltransferase</fullName>
    </recommendedName>
</protein>
<sequence length="468" mass="51367">MAALSFDHNIFIEGPSFHVDLAPLDGRHLEHYSCRLLIFRCTDSAQRDAQLAAFKVGLQALVSQCPILGGKVVPLPPDQASHGKEDWRTIVPDKGIELLVRDLRGKIRSFEELEAGNFSTLHLPEELLMPIPQSPESPSAACKAQYTAIEGGTIISFTISHHLADGSGTDELMRILSEETRLAPNSNTTNQPRGQRKLGLDRSLLRDTTSYKPFNIEEHPAFRIESSTPATTETEVDRATRSFEASSPETPIILRIPPAGLALLKADATRPEAPPISTHDALSALIWRTVMLIRSRRSARDTPLSTASKIFMPSDCRRHLNLPTSYIGNAVYQLTADLDLEKLLSPSGLQYAASSLRRAITAVNPEIVASYMTKLKETWIGWGFMVGTSTIAVAMGTDWTSSSLYSDDWGEAFGKVVRFRYPGTIGEAFNCVYPKLPDGSAEVMVGVMPEEVDALKGPEGFGKYLEAR</sequence>
<dbReference type="Gene3D" id="3.30.559.10">
    <property type="entry name" value="Chloramphenicol acetyltransferase-like domain"/>
    <property type="match status" value="2"/>
</dbReference>
<dbReference type="InParanoid" id="A0A194X143"/>
<gene>
    <name evidence="3" type="ORF">LY89DRAFT_687083</name>
</gene>
<organism evidence="3 4">
    <name type="scientific">Mollisia scopiformis</name>
    <name type="common">Conifer needle endophyte fungus</name>
    <name type="synonym">Phialocephala scopiformis</name>
    <dbReference type="NCBI Taxonomy" id="149040"/>
    <lineage>
        <taxon>Eukaryota</taxon>
        <taxon>Fungi</taxon>
        <taxon>Dikarya</taxon>
        <taxon>Ascomycota</taxon>
        <taxon>Pezizomycotina</taxon>
        <taxon>Leotiomycetes</taxon>
        <taxon>Helotiales</taxon>
        <taxon>Mollisiaceae</taxon>
        <taxon>Mollisia</taxon>
    </lineage>
</organism>
<keyword evidence="4" id="KW-1185">Reference proteome</keyword>
<dbReference type="GeneID" id="28825147"/>
<dbReference type="Pfam" id="PF02458">
    <property type="entry name" value="Transferase"/>
    <property type="match status" value="1"/>
</dbReference>
<dbReference type="PANTHER" id="PTHR31642">
    <property type="entry name" value="TRICHOTHECENE 3-O-ACETYLTRANSFERASE"/>
    <property type="match status" value="1"/>
</dbReference>
<evidence type="ECO:0000256" key="1">
    <source>
        <dbReference type="ARBA" id="ARBA00022679"/>
    </source>
</evidence>
<feature type="compositionally biased region" description="Polar residues" evidence="2">
    <location>
        <begin position="183"/>
        <end position="193"/>
    </location>
</feature>
<name>A0A194X143_MOLSC</name>
<dbReference type="InterPro" id="IPR050317">
    <property type="entry name" value="Plant_Fungal_Acyltransferase"/>
</dbReference>
<evidence type="ECO:0000256" key="2">
    <source>
        <dbReference type="SAM" id="MobiDB-lite"/>
    </source>
</evidence>
<dbReference type="AlphaFoldDB" id="A0A194X143"/>
<reference evidence="3 4" key="1">
    <citation type="submission" date="2015-10" db="EMBL/GenBank/DDBJ databases">
        <title>Full genome of DAOMC 229536 Phialocephala scopiformis, a fungal endophyte of spruce producing the potent anti-insectan compound rugulosin.</title>
        <authorList>
            <consortium name="DOE Joint Genome Institute"/>
            <person name="Walker A.K."/>
            <person name="Frasz S.L."/>
            <person name="Seifert K.A."/>
            <person name="Miller J.D."/>
            <person name="Mondo S.J."/>
            <person name="Labutti K."/>
            <person name="Lipzen A."/>
            <person name="Dockter R."/>
            <person name="Kennedy M."/>
            <person name="Grigoriev I.V."/>
            <person name="Spatafora J.W."/>
        </authorList>
    </citation>
    <scope>NUCLEOTIDE SEQUENCE [LARGE SCALE GENOMIC DNA]</scope>
    <source>
        <strain evidence="3 4">CBS 120377</strain>
    </source>
</reference>
<dbReference type="EMBL" id="KQ947421">
    <property type="protein sequence ID" value="KUJ13689.1"/>
    <property type="molecule type" value="Genomic_DNA"/>
</dbReference>
<keyword evidence="1" id="KW-0808">Transferase</keyword>
<dbReference type="FunCoup" id="A0A194X143">
    <property type="interactions" value="74"/>
</dbReference>
<evidence type="ECO:0000313" key="3">
    <source>
        <dbReference type="EMBL" id="KUJ13689.1"/>
    </source>
</evidence>
<evidence type="ECO:0000313" key="4">
    <source>
        <dbReference type="Proteomes" id="UP000070700"/>
    </source>
</evidence>
<dbReference type="RefSeq" id="XP_018068044.1">
    <property type="nucleotide sequence ID" value="XM_018215421.1"/>
</dbReference>
<dbReference type="Proteomes" id="UP000070700">
    <property type="component" value="Unassembled WGS sequence"/>
</dbReference>